<protein>
    <submittedName>
        <fullName evidence="4">CLC2D protein</fullName>
    </submittedName>
</protein>
<evidence type="ECO:0000256" key="2">
    <source>
        <dbReference type="ARBA" id="ARBA00023157"/>
    </source>
</evidence>
<dbReference type="Gene3D" id="3.10.100.10">
    <property type="entry name" value="Mannose-Binding Protein A, subunit A"/>
    <property type="match status" value="1"/>
</dbReference>
<evidence type="ECO:0000313" key="5">
    <source>
        <dbReference type="Proteomes" id="UP000579406"/>
    </source>
</evidence>
<gene>
    <name evidence="4" type="primary">Clec2d</name>
    <name evidence="4" type="ORF">CHLAEN_R05274</name>
</gene>
<evidence type="ECO:0000256" key="1">
    <source>
        <dbReference type="ARBA" id="ARBA00004401"/>
    </source>
</evidence>
<dbReference type="Proteomes" id="UP000579406">
    <property type="component" value="Unassembled WGS sequence"/>
</dbReference>
<dbReference type="OrthoDB" id="9906043at2759"/>
<accession>A0A7K9TMT4</accession>
<evidence type="ECO:0000313" key="4">
    <source>
        <dbReference type="EMBL" id="NXI49046.1"/>
    </source>
</evidence>
<dbReference type="SMART" id="SM00034">
    <property type="entry name" value="CLECT"/>
    <property type="match status" value="1"/>
</dbReference>
<dbReference type="InterPro" id="IPR018378">
    <property type="entry name" value="C-type_lectin_CS"/>
</dbReference>
<feature type="domain" description="C-type lectin" evidence="3">
    <location>
        <begin position="26"/>
        <end position="120"/>
    </location>
</feature>
<dbReference type="InterPro" id="IPR050828">
    <property type="entry name" value="C-type_lectin/matrix_domain"/>
</dbReference>
<comment type="caution">
    <text evidence="4">The sequence shown here is derived from an EMBL/GenBank/DDBJ whole genome shotgun (WGS) entry which is preliminary data.</text>
</comment>
<dbReference type="InterPro" id="IPR016187">
    <property type="entry name" value="CTDL_fold"/>
</dbReference>
<proteinExistence type="predicted"/>
<dbReference type="AlphaFoldDB" id="A0A7K9TMT4"/>
<dbReference type="PANTHER" id="PTHR45710">
    <property type="entry name" value="C-TYPE LECTIN DOMAIN-CONTAINING PROTEIN 180"/>
    <property type="match status" value="1"/>
</dbReference>
<name>A0A7K9TMT4_9AVES</name>
<reference evidence="4 5" key="1">
    <citation type="submission" date="2019-09" db="EMBL/GenBank/DDBJ databases">
        <title>Bird 10,000 Genomes (B10K) Project - Family phase.</title>
        <authorList>
            <person name="Zhang G."/>
        </authorList>
    </citation>
    <scope>NUCLEOTIDE SEQUENCE [LARGE SCALE GENOMIC DNA]</scope>
    <source>
        <strain evidence="4">B10K-DU-001-61</strain>
        <tissue evidence="4">Muscle</tissue>
    </source>
</reference>
<keyword evidence="2" id="KW-1015">Disulfide bond</keyword>
<dbReference type="EMBL" id="VWZY01000347">
    <property type="protein sequence ID" value="NXI49046.1"/>
    <property type="molecule type" value="Genomic_DNA"/>
</dbReference>
<dbReference type="GO" id="GO:0005886">
    <property type="term" value="C:plasma membrane"/>
    <property type="evidence" value="ECO:0007669"/>
    <property type="project" value="UniProtKB-SubCell"/>
</dbReference>
<feature type="non-terminal residue" evidence="4">
    <location>
        <position position="1"/>
    </location>
</feature>
<dbReference type="SUPFAM" id="SSF56436">
    <property type="entry name" value="C-type lectin-like"/>
    <property type="match status" value="1"/>
</dbReference>
<dbReference type="InterPro" id="IPR016186">
    <property type="entry name" value="C-type_lectin-like/link_sf"/>
</dbReference>
<dbReference type="PANTHER" id="PTHR45710:SF35">
    <property type="entry name" value="C-TYPE LECTIN DOMAIN FAMILY 2 MEMBER D"/>
    <property type="match status" value="1"/>
</dbReference>
<organism evidence="4 5">
    <name type="scientific">Chloroceryle aenea</name>
    <name type="common">American pygmy kingfisher</name>
    <dbReference type="NCBI Taxonomy" id="176938"/>
    <lineage>
        <taxon>Eukaryota</taxon>
        <taxon>Metazoa</taxon>
        <taxon>Chordata</taxon>
        <taxon>Craniata</taxon>
        <taxon>Vertebrata</taxon>
        <taxon>Euteleostomi</taxon>
        <taxon>Archelosauria</taxon>
        <taxon>Archosauria</taxon>
        <taxon>Dinosauria</taxon>
        <taxon>Saurischia</taxon>
        <taxon>Theropoda</taxon>
        <taxon>Coelurosauria</taxon>
        <taxon>Aves</taxon>
        <taxon>Neognathae</taxon>
        <taxon>Neoaves</taxon>
        <taxon>Telluraves</taxon>
        <taxon>Coraciimorphae</taxon>
        <taxon>Coraciiformes</taxon>
        <taxon>Cerylidae</taxon>
        <taxon>Chloroceryle</taxon>
    </lineage>
</organism>
<dbReference type="PROSITE" id="PS50041">
    <property type="entry name" value="C_TYPE_LECTIN_2"/>
    <property type="match status" value="1"/>
</dbReference>
<dbReference type="Pfam" id="PF00059">
    <property type="entry name" value="Lectin_C"/>
    <property type="match status" value="1"/>
</dbReference>
<keyword evidence="5" id="KW-1185">Reference proteome</keyword>
<evidence type="ECO:0000259" key="3">
    <source>
        <dbReference type="PROSITE" id="PS50041"/>
    </source>
</evidence>
<dbReference type="InterPro" id="IPR001304">
    <property type="entry name" value="C-type_lectin-like"/>
</dbReference>
<comment type="subcellular location">
    <subcellularLocation>
        <location evidence="1">Cell membrane</location>
        <topology evidence="1">Single-pass type II membrane protein</topology>
    </subcellularLocation>
</comment>
<sequence>ALLVAVQAFQPPPRACPRCPFSWIGYRGKGYHFWEADGNWASSRDRPSLISFQLFVVRYGGASEPWIGLSREDGKQPWQWVNRSRFSHPFQIHGSGSCAHLSPGRLSSSPCSTRRSWVCNKPELQ</sequence>
<dbReference type="PROSITE" id="PS00615">
    <property type="entry name" value="C_TYPE_LECTIN_1"/>
    <property type="match status" value="1"/>
</dbReference>
<feature type="non-terminal residue" evidence="4">
    <location>
        <position position="125"/>
    </location>
</feature>